<dbReference type="InterPro" id="IPR023962">
    <property type="entry name" value="Phosphoketolase"/>
</dbReference>
<dbReference type="InterPro" id="IPR009014">
    <property type="entry name" value="Transketo_C/PFOR_II"/>
</dbReference>
<keyword evidence="3 5" id="KW-0786">Thiamine pyrophosphate</keyword>
<feature type="region of interest" description="Disordered" evidence="6">
    <location>
        <begin position="783"/>
        <end position="810"/>
    </location>
</feature>
<evidence type="ECO:0000259" key="8">
    <source>
        <dbReference type="Pfam" id="PF09364"/>
    </source>
</evidence>
<organism evidence="9 10">
    <name type="scientific">Nocardioides guangzhouensis</name>
    <dbReference type="NCBI Taxonomy" id="2497878"/>
    <lineage>
        <taxon>Bacteria</taxon>
        <taxon>Bacillati</taxon>
        <taxon>Actinomycetota</taxon>
        <taxon>Actinomycetes</taxon>
        <taxon>Propionibacteriales</taxon>
        <taxon>Nocardioidaceae</taxon>
        <taxon>Nocardioides</taxon>
    </lineage>
</organism>
<dbReference type="SUPFAM" id="SSF52518">
    <property type="entry name" value="Thiamin diphosphate-binding fold (THDP-binding)"/>
    <property type="match status" value="2"/>
</dbReference>
<comment type="caution">
    <text evidence="9">The sequence shown here is derived from an EMBL/GenBank/DDBJ whole genome shotgun (WGS) entry which is preliminary data.</text>
</comment>
<evidence type="ECO:0000256" key="1">
    <source>
        <dbReference type="ARBA" id="ARBA00001964"/>
    </source>
</evidence>
<dbReference type="PROSITE" id="PS60002">
    <property type="entry name" value="PHOSPHOKETOLASE_1"/>
    <property type="match status" value="1"/>
</dbReference>
<dbReference type="Gene3D" id="3.40.50.970">
    <property type="match status" value="2"/>
</dbReference>
<dbReference type="NCBIfam" id="NF003617">
    <property type="entry name" value="PRK05261.1-2"/>
    <property type="match status" value="1"/>
</dbReference>
<dbReference type="Pfam" id="PF09363">
    <property type="entry name" value="XFP_C"/>
    <property type="match status" value="1"/>
</dbReference>
<accession>A0A4Q4ZH13</accession>
<keyword evidence="4 5" id="KW-0456">Lyase</keyword>
<dbReference type="Pfam" id="PF03894">
    <property type="entry name" value="XFP"/>
    <property type="match status" value="1"/>
</dbReference>
<protein>
    <recommendedName>
        <fullName evidence="5">Probable phosphoketolase</fullName>
        <ecNumber evidence="5">4.1.2.-</ecNumber>
    </recommendedName>
</protein>
<evidence type="ECO:0000313" key="10">
    <source>
        <dbReference type="Proteomes" id="UP000295198"/>
    </source>
</evidence>
<dbReference type="AlphaFoldDB" id="A0A4Q4ZH13"/>
<dbReference type="OrthoDB" id="9768449at2"/>
<dbReference type="PIRSF" id="PIRSF017245">
    <property type="entry name" value="Phosphoketolase"/>
    <property type="match status" value="1"/>
</dbReference>
<reference evidence="9 10" key="1">
    <citation type="submission" date="2019-01" db="EMBL/GenBank/DDBJ databases">
        <title>Nocardioides guangzhouensis sp. nov., an actinobacterium isolated from soil.</title>
        <authorList>
            <person name="Fu Y."/>
            <person name="Cai Y."/>
            <person name="Lin Z."/>
            <person name="Chen P."/>
        </authorList>
    </citation>
    <scope>NUCLEOTIDE SEQUENCE [LARGE SCALE GENOMIC DNA]</scope>
    <source>
        <strain evidence="9 10">130</strain>
    </source>
</reference>
<dbReference type="PROSITE" id="PS60003">
    <property type="entry name" value="PHOSPHOKETOLASE_2"/>
    <property type="match status" value="1"/>
</dbReference>
<dbReference type="InterPro" id="IPR018970">
    <property type="entry name" value="Xul5P/Fru6P_PKetolase_N"/>
</dbReference>
<dbReference type="Pfam" id="PF09364">
    <property type="entry name" value="XFP_N"/>
    <property type="match status" value="1"/>
</dbReference>
<gene>
    <name evidence="9" type="ORF">EKO23_08675</name>
</gene>
<dbReference type="InterPro" id="IPR005593">
    <property type="entry name" value="Xul5P/Fru6P_PKetolase"/>
</dbReference>
<dbReference type="GO" id="GO:0000287">
    <property type="term" value="F:magnesium ion binding"/>
    <property type="evidence" value="ECO:0007669"/>
    <property type="project" value="UniProtKB-ARBA"/>
</dbReference>
<evidence type="ECO:0000259" key="7">
    <source>
        <dbReference type="Pfam" id="PF09363"/>
    </source>
</evidence>
<dbReference type="HAMAP" id="MF_01403">
    <property type="entry name" value="Phosphoketolase"/>
    <property type="match status" value="1"/>
</dbReference>
<dbReference type="CDD" id="cd02011">
    <property type="entry name" value="TPP_PK"/>
    <property type="match status" value="1"/>
</dbReference>
<proteinExistence type="inferred from homology"/>
<dbReference type="EC" id="4.1.2.-" evidence="5"/>
<dbReference type="InterPro" id="IPR019790">
    <property type="entry name" value="Xul5P/Fru6P_PKetolase_CS"/>
</dbReference>
<evidence type="ECO:0000256" key="6">
    <source>
        <dbReference type="SAM" id="MobiDB-lite"/>
    </source>
</evidence>
<dbReference type="NCBIfam" id="NF003621">
    <property type="entry name" value="PRK05261.1-6"/>
    <property type="match status" value="1"/>
</dbReference>
<dbReference type="Gene3D" id="3.40.50.920">
    <property type="match status" value="1"/>
</dbReference>
<feature type="compositionally biased region" description="Polar residues" evidence="6">
    <location>
        <begin position="798"/>
        <end position="810"/>
    </location>
</feature>
<dbReference type="Proteomes" id="UP000295198">
    <property type="component" value="Unassembled WGS sequence"/>
</dbReference>
<feature type="domain" description="Xylulose 5-phosphate/Fructose 6-phosphate phosphoketolase N-terminal" evidence="8">
    <location>
        <begin position="13"/>
        <end position="373"/>
    </location>
</feature>
<comment type="cofactor">
    <cofactor evidence="1 5">
        <name>thiamine diphosphate</name>
        <dbReference type="ChEBI" id="CHEBI:58937"/>
    </cofactor>
</comment>
<name>A0A4Q4ZH13_9ACTN</name>
<dbReference type="GO" id="GO:0005975">
    <property type="term" value="P:carbohydrate metabolic process"/>
    <property type="evidence" value="ECO:0007669"/>
    <property type="project" value="InterPro"/>
</dbReference>
<dbReference type="FunFam" id="3.40.50.970:FF:000091">
    <property type="entry name" value="Xylulose-5-phosphate/fructose-6-phosphate phosphoketolase"/>
    <property type="match status" value="1"/>
</dbReference>
<evidence type="ECO:0000256" key="4">
    <source>
        <dbReference type="ARBA" id="ARBA00023239"/>
    </source>
</evidence>
<dbReference type="RefSeq" id="WP_134716236.1">
    <property type="nucleotide sequence ID" value="NZ_SDKM01000010.1"/>
</dbReference>
<dbReference type="EMBL" id="SDKM01000010">
    <property type="protein sequence ID" value="RYP86726.1"/>
    <property type="molecule type" value="Genomic_DNA"/>
</dbReference>
<dbReference type="InterPro" id="IPR019789">
    <property type="entry name" value="Xul5P/Fru6P_PKetolase_ThDP_BS"/>
</dbReference>
<keyword evidence="10" id="KW-1185">Reference proteome</keyword>
<dbReference type="InterPro" id="IPR029061">
    <property type="entry name" value="THDP-binding"/>
</dbReference>
<dbReference type="NCBIfam" id="NF003619">
    <property type="entry name" value="PRK05261.1-4"/>
    <property type="match status" value="1"/>
</dbReference>
<dbReference type="PANTHER" id="PTHR31273">
    <property type="entry name" value="PHOSPHOKETOLASE-RELATED"/>
    <property type="match status" value="1"/>
</dbReference>
<evidence type="ECO:0000256" key="5">
    <source>
        <dbReference type="HAMAP-Rule" id="MF_01403"/>
    </source>
</evidence>
<evidence type="ECO:0000313" key="9">
    <source>
        <dbReference type="EMBL" id="RYP86726.1"/>
    </source>
</evidence>
<dbReference type="InterPro" id="IPR018969">
    <property type="entry name" value="Xul5P/Fru6P_PKetolase_C"/>
</dbReference>
<feature type="domain" description="Xylulose 5-phosphate/Fructose 6-phosphate phosphoketolase C-terminal" evidence="7">
    <location>
        <begin position="588"/>
        <end position="788"/>
    </location>
</feature>
<evidence type="ECO:0000256" key="2">
    <source>
        <dbReference type="ARBA" id="ARBA00005623"/>
    </source>
</evidence>
<dbReference type="PANTHER" id="PTHR31273:SF0">
    <property type="entry name" value="PHOSPHOKETOLASE-RELATED"/>
    <property type="match status" value="1"/>
</dbReference>
<sequence>MTVTEQPTGTPLADEEVAALDAWWRAANYVSVGQIYLLDNPLLERPLAAEDIKPRLLGHWGTTPGLNLLWTHLNRLIRERDVDAIFLAGPGHGGPAAVANAWLEGTYSEIYPAIGRDRDGLQKLFRQFSFPGGIPSHVAPETPGSIHEGGELGYVLSHAYGAAMDNPDLVVAAVVGDGEFETGPLAASWHANKFVDPVHDGAVLPILHLNGYKIANPTVAARIPRPELESLLRGYGHEVLTVEGDDPADVHRQMAAALDTAHDRIREIQRAAREDGDTERRPWPAILLVTPKGWTGPATVDGVQVEGTWRAHQVPLAETRTDDAHRGMLEDWMRSYRPAELFDGDGTPVAALRDLAPAGTRRMSANPHANGGLLRRPLEMPDFRSHAVEVTTPGGSIHEATRVLGQFLVDVVRDNPTTFRIFGPDETASNRLDAVYGVTDKVFAGAILDSDEHLARSGRVVEILSEHTCQGWLEGYLLTGRHGLFSCYEAFIHLVDSMFNQHAKWLKTTRGIEWRPRISSLNYLLSSHVWRQDHNGFSHQDPGFIDHVINKKAEVVRVYLPPDTNTLLSTMRHCLASEHYVNVVVAGKQPSFDWLDADQADLHCARGLGIWDWASNDDGDPDVVLACAGDVPTLEALAAVSILREHLPALRIRFVNVVDLMRLQDEHEHPHGLPGRDFDTVFTTDKPIIFAYHGYPWLIHRLTYRRTNHANLHVRGYKEEGTTTTPFDMVMMNDVDRFHLVMDVIDRVPGLGSRAAGLGQLMVDTRRRARAWTREHGDDLPEVREWRWDPAAEPGRGNSPSTTADTSADF</sequence>
<dbReference type="GO" id="GO:0016832">
    <property type="term" value="F:aldehyde-lyase activity"/>
    <property type="evidence" value="ECO:0007669"/>
    <property type="project" value="UniProtKB-UniRule"/>
</dbReference>
<evidence type="ECO:0000256" key="3">
    <source>
        <dbReference type="ARBA" id="ARBA00023052"/>
    </source>
</evidence>
<comment type="similarity">
    <text evidence="2 5">Belongs to the XFP family.</text>
</comment>